<feature type="region of interest" description="Disordered" evidence="1">
    <location>
        <begin position="1"/>
        <end position="60"/>
    </location>
</feature>
<protein>
    <submittedName>
        <fullName evidence="2">Histidine phosphatase family protein</fullName>
        <ecNumber evidence="2">3.1.3.-</ecNumber>
    </submittedName>
</protein>
<dbReference type="Gene3D" id="3.40.50.1240">
    <property type="entry name" value="Phosphoglycerate mutase-like"/>
    <property type="match status" value="1"/>
</dbReference>
<accession>A0ABT8GCI2</accession>
<evidence type="ECO:0000313" key="2">
    <source>
        <dbReference type="EMBL" id="MDN4476851.1"/>
    </source>
</evidence>
<dbReference type="PANTHER" id="PTHR48100:SF62">
    <property type="entry name" value="GLUCOSYL-3-PHOSPHOGLYCERATE PHOSPHATASE"/>
    <property type="match status" value="1"/>
</dbReference>
<comment type="caution">
    <text evidence="2">The sequence shown here is derived from an EMBL/GenBank/DDBJ whole genome shotgun (WGS) entry which is preliminary data.</text>
</comment>
<organism evidence="2 3">
    <name type="scientific">Demequina litoralis</name>
    <dbReference type="NCBI Taxonomy" id="3051660"/>
    <lineage>
        <taxon>Bacteria</taxon>
        <taxon>Bacillati</taxon>
        <taxon>Actinomycetota</taxon>
        <taxon>Actinomycetes</taxon>
        <taxon>Micrococcales</taxon>
        <taxon>Demequinaceae</taxon>
        <taxon>Demequina</taxon>
    </lineage>
</organism>
<dbReference type="InterPro" id="IPR013078">
    <property type="entry name" value="His_Pase_superF_clade-1"/>
</dbReference>
<feature type="compositionally biased region" description="Low complexity" evidence="1">
    <location>
        <begin position="38"/>
        <end position="55"/>
    </location>
</feature>
<proteinExistence type="predicted"/>
<dbReference type="CDD" id="cd07067">
    <property type="entry name" value="HP_PGM_like"/>
    <property type="match status" value="1"/>
</dbReference>
<dbReference type="GO" id="GO:0016787">
    <property type="term" value="F:hydrolase activity"/>
    <property type="evidence" value="ECO:0007669"/>
    <property type="project" value="UniProtKB-KW"/>
</dbReference>
<gene>
    <name evidence="2" type="ORF">QQX09_13410</name>
</gene>
<feature type="region of interest" description="Disordered" evidence="1">
    <location>
        <begin position="80"/>
        <end position="99"/>
    </location>
</feature>
<dbReference type="PANTHER" id="PTHR48100">
    <property type="entry name" value="BROAD-SPECIFICITY PHOSPHATASE YOR283W-RELATED"/>
    <property type="match status" value="1"/>
</dbReference>
<dbReference type="EMBL" id="JAUHPW010000012">
    <property type="protein sequence ID" value="MDN4476851.1"/>
    <property type="molecule type" value="Genomic_DNA"/>
</dbReference>
<dbReference type="SMART" id="SM00855">
    <property type="entry name" value="PGAM"/>
    <property type="match status" value="1"/>
</dbReference>
<dbReference type="EC" id="3.1.3.-" evidence="2"/>
<dbReference type="SUPFAM" id="SSF53254">
    <property type="entry name" value="Phosphoglycerate mutase-like"/>
    <property type="match status" value="1"/>
</dbReference>
<keyword evidence="2" id="KW-0378">Hydrolase</keyword>
<dbReference type="InterPro" id="IPR050275">
    <property type="entry name" value="PGM_Phosphatase"/>
</dbReference>
<dbReference type="InterPro" id="IPR029033">
    <property type="entry name" value="His_PPase_superfam"/>
</dbReference>
<dbReference type="Pfam" id="PF00300">
    <property type="entry name" value="His_Phos_1"/>
    <property type="match status" value="1"/>
</dbReference>
<name>A0ABT8GCI2_9MICO</name>
<dbReference type="RefSeq" id="WP_301135641.1">
    <property type="nucleotide sequence ID" value="NZ_JAUHPW010000012.1"/>
</dbReference>
<sequence length="288" mass="30441">MSEGTMRGEGEPGETQVEPAVPHHARRFDDGTDLGGEAPSDVPAASSPAPRVQSPFSPDEEDLVAPLTLVLVRHGVTEMTTSRRMSGSGVPGPALSGQGRIQAAKAADLVYGMGRRTWMHLPHVTRLLASPMVRTQETAASVGRRIGAHVETEARIKEVDFGAWEGLTVAEIIERDGDAIHAWRRAETSAPGGESIAEVGARGYAVVEELAREHAHRCMSGRDLPRGVALVSHAVAIKSIVGVALGMPAAHWGSIWPSPASTSILQVRARKDGSIAEQHVLAVGVPVE</sequence>
<dbReference type="Proteomes" id="UP001172728">
    <property type="component" value="Unassembled WGS sequence"/>
</dbReference>
<reference evidence="2" key="1">
    <citation type="submission" date="2023-06" db="EMBL/GenBank/DDBJ databases">
        <title>Sysu t00192.</title>
        <authorList>
            <person name="Gao L."/>
            <person name="Fang B.-Z."/>
            <person name="Li W.-J."/>
        </authorList>
    </citation>
    <scope>NUCLEOTIDE SEQUENCE</scope>
    <source>
        <strain evidence="2">SYSU T00192</strain>
    </source>
</reference>
<keyword evidence="3" id="KW-1185">Reference proteome</keyword>
<evidence type="ECO:0000313" key="3">
    <source>
        <dbReference type="Proteomes" id="UP001172728"/>
    </source>
</evidence>
<feature type="compositionally biased region" description="Basic and acidic residues" evidence="1">
    <location>
        <begin position="1"/>
        <end position="10"/>
    </location>
</feature>
<evidence type="ECO:0000256" key="1">
    <source>
        <dbReference type="SAM" id="MobiDB-lite"/>
    </source>
</evidence>